<protein>
    <recommendedName>
        <fullName evidence="2">J domain-containing protein</fullName>
    </recommendedName>
</protein>
<keyword evidence="4" id="KW-1185">Reference proteome</keyword>
<dbReference type="PANTHER" id="PTHR45090">
    <property type="entry name" value="CHAPERONE PROTEIN DNAJ 20 CHLOROPLASTIC"/>
    <property type="match status" value="1"/>
</dbReference>
<dbReference type="InterPro" id="IPR018253">
    <property type="entry name" value="DnaJ_domain_CS"/>
</dbReference>
<comment type="caution">
    <text evidence="3">The sequence shown here is derived from an EMBL/GenBank/DDBJ whole genome shotgun (WGS) entry which is preliminary data.</text>
</comment>
<dbReference type="SUPFAM" id="SSF46565">
    <property type="entry name" value="Chaperone J-domain"/>
    <property type="match status" value="1"/>
</dbReference>
<dbReference type="PROSITE" id="PS50076">
    <property type="entry name" value="DNAJ_2"/>
    <property type="match status" value="1"/>
</dbReference>
<dbReference type="InterPro" id="IPR001623">
    <property type="entry name" value="DnaJ_domain"/>
</dbReference>
<dbReference type="AlphaFoldDB" id="A0AAP0RMB7"/>
<dbReference type="FunFam" id="1.10.287.110:FF:000145">
    <property type="entry name" value="Chaperone protein dnaJ 20, chloroplastic"/>
    <property type="match status" value="1"/>
</dbReference>
<evidence type="ECO:0000256" key="1">
    <source>
        <dbReference type="SAM" id="MobiDB-lite"/>
    </source>
</evidence>
<proteinExistence type="predicted"/>
<dbReference type="SMART" id="SM00271">
    <property type="entry name" value="DnaJ"/>
    <property type="match status" value="1"/>
</dbReference>
<gene>
    <name evidence="3" type="ORF">L1049_003847</name>
</gene>
<dbReference type="EMBL" id="JBBPBK010000007">
    <property type="protein sequence ID" value="KAK9280956.1"/>
    <property type="molecule type" value="Genomic_DNA"/>
</dbReference>
<dbReference type="CDD" id="cd06257">
    <property type="entry name" value="DnaJ"/>
    <property type="match status" value="1"/>
</dbReference>
<feature type="domain" description="J" evidence="2">
    <location>
        <begin position="74"/>
        <end position="141"/>
    </location>
</feature>
<evidence type="ECO:0000313" key="3">
    <source>
        <dbReference type="EMBL" id="KAK9280956.1"/>
    </source>
</evidence>
<feature type="region of interest" description="Disordered" evidence="1">
    <location>
        <begin position="178"/>
        <end position="208"/>
    </location>
</feature>
<evidence type="ECO:0000313" key="4">
    <source>
        <dbReference type="Proteomes" id="UP001415857"/>
    </source>
</evidence>
<sequence>MSHGMISGSSASFNLCTKPNLSTMNSIFQPCTHLGFDTHLPKPSLFIKTPSVSVRTRPNATINDVCVTESTAESFYDLLGISETGTLSDIKQAYKQLVLKYHPDVSPPDRTEEYTSRFIKVQEAYETLSDPKSRELYDRDLAKGLHLAFSARKRYQYDQGSDEWSQWKSRWQSQLTELNRRSMSKDSRESMSWGARMRRQRSESSDRL</sequence>
<dbReference type="PROSITE" id="PS00636">
    <property type="entry name" value="DNAJ_1"/>
    <property type="match status" value="1"/>
</dbReference>
<dbReference type="PANTHER" id="PTHR45090:SF4">
    <property type="entry name" value="J DOMAIN-CONTAINING PROTEIN"/>
    <property type="match status" value="1"/>
</dbReference>
<dbReference type="InterPro" id="IPR036869">
    <property type="entry name" value="J_dom_sf"/>
</dbReference>
<evidence type="ECO:0000259" key="2">
    <source>
        <dbReference type="PROSITE" id="PS50076"/>
    </source>
</evidence>
<dbReference type="Gene3D" id="1.10.287.110">
    <property type="entry name" value="DnaJ domain"/>
    <property type="match status" value="1"/>
</dbReference>
<accession>A0AAP0RMB7</accession>
<reference evidence="3 4" key="1">
    <citation type="journal article" date="2024" name="Plant J.">
        <title>Genome sequences and population genomics reveal climatic adaptation and genomic divergence between two closely related sweetgum species.</title>
        <authorList>
            <person name="Xu W.Q."/>
            <person name="Ren C.Q."/>
            <person name="Zhang X.Y."/>
            <person name="Comes H.P."/>
            <person name="Liu X.H."/>
            <person name="Li Y.G."/>
            <person name="Kettle C.J."/>
            <person name="Jalonen R."/>
            <person name="Gaisberger H."/>
            <person name="Ma Y.Z."/>
            <person name="Qiu Y.X."/>
        </authorList>
    </citation>
    <scope>NUCLEOTIDE SEQUENCE [LARGE SCALE GENOMIC DNA]</scope>
    <source>
        <strain evidence="3">Hangzhou</strain>
    </source>
</reference>
<feature type="compositionally biased region" description="Basic and acidic residues" evidence="1">
    <location>
        <begin position="178"/>
        <end position="189"/>
    </location>
</feature>
<organism evidence="3 4">
    <name type="scientific">Liquidambar formosana</name>
    <name type="common">Formosan gum</name>
    <dbReference type="NCBI Taxonomy" id="63359"/>
    <lineage>
        <taxon>Eukaryota</taxon>
        <taxon>Viridiplantae</taxon>
        <taxon>Streptophyta</taxon>
        <taxon>Embryophyta</taxon>
        <taxon>Tracheophyta</taxon>
        <taxon>Spermatophyta</taxon>
        <taxon>Magnoliopsida</taxon>
        <taxon>eudicotyledons</taxon>
        <taxon>Gunneridae</taxon>
        <taxon>Pentapetalae</taxon>
        <taxon>Saxifragales</taxon>
        <taxon>Altingiaceae</taxon>
        <taxon>Liquidambar</taxon>
    </lineage>
</organism>
<dbReference type="InterPro" id="IPR053232">
    <property type="entry name" value="DnaJ_C/III_chloroplastic"/>
</dbReference>
<dbReference type="GO" id="GO:0009507">
    <property type="term" value="C:chloroplast"/>
    <property type="evidence" value="ECO:0007669"/>
    <property type="project" value="TreeGrafter"/>
</dbReference>
<dbReference type="PRINTS" id="PR00625">
    <property type="entry name" value="JDOMAIN"/>
</dbReference>
<dbReference type="Pfam" id="PF00226">
    <property type="entry name" value="DnaJ"/>
    <property type="match status" value="1"/>
</dbReference>
<name>A0AAP0RMB7_LIQFO</name>
<dbReference type="Proteomes" id="UP001415857">
    <property type="component" value="Unassembled WGS sequence"/>
</dbReference>